<evidence type="ECO:0000313" key="1">
    <source>
        <dbReference type="EMBL" id="WQJ51197.1"/>
    </source>
</evidence>
<name>A0ABZ0YZF4_9CAUD</name>
<dbReference type="EMBL" id="OR769219">
    <property type="protein sequence ID" value="WQJ51197.1"/>
    <property type="molecule type" value="Genomic_DNA"/>
</dbReference>
<organism evidence="1 2">
    <name type="scientific">phage Lak_Megaphage_RVC_AP3_GC26</name>
    <dbReference type="NCBI Taxonomy" id="3109225"/>
    <lineage>
        <taxon>Viruses</taxon>
        <taxon>Duplodnaviria</taxon>
        <taxon>Heunggongvirae</taxon>
        <taxon>Uroviricota</taxon>
        <taxon>Caudoviricetes</taxon>
        <taxon>Caudoviricetes code 15 clade</taxon>
    </lineage>
</organism>
<protein>
    <submittedName>
        <fullName evidence="1">Uncharacterized protein</fullName>
    </submittedName>
</protein>
<keyword evidence="2" id="KW-1185">Reference proteome</keyword>
<accession>A0ABZ0YZF4</accession>
<evidence type="ECO:0000313" key="2">
    <source>
        <dbReference type="Proteomes" id="UP001348805"/>
    </source>
</evidence>
<proteinExistence type="predicted"/>
<dbReference type="Proteomes" id="UP001348805">
    <property type="component" value="Segment"/>
</dbReference>
<reference evidence="1 2" key="1">
    <citation type="submission" date="2023-11" db="EMBL/GenBank/DDBJ databases">
        <authorList>
            <person name="Cook R."/>
            <person name="Crisci M."/>
            <person name="Pye H."/>
            <person name="Adriaenssens E."/>
            <person name="Santini J."/>
        </authorList>
    </citation>
    <scope>NUCLEOTIDE SEQUENCE [LARGE SCALE GENOMIC DNA]</scope>
    <source>
        <strain evidence="1">Lak_Megaphage_RVC_AP3_GC26</strain>
    </source>
</reference>
<sequence length="35" mass="4199">MQTFSRKLSIINMLVFKVEIDINIIYVKNLFIIQI</sequence>